<comment type="caution">
    <text evidence="1">The sequence shown here is derived from an EMBL/GenBank/DDBJ whole genome shotgun (WGS) entry which is preliminary data.</text>
</comment>
<evidence type="ECO:0000313" key="2">
    <source>
        <dbReference type="Proteomes" id="UP000785679"/>
    </source>
</evidence>
<gene>
    <name evidence="1" type="ORF">FGO68_gene1209</name>
</gene>
<dbReference type="EMBL" id="RRYP01009688">
    <property type="protein sequence ID" value="TNV78889.1"/>
    <property type="molecule type" value="Genomic_DNA"/>
</dbReference>
<dbReference type="AlphaFoldDB" id="A0A8J8T1P2"/>
<proteinExistence type="predicted"/>
<protein>
    <submittedName>
        <fullName evidence="1">Uncharacterized protein</fullName>
    </submittedName>
</protein>
<evidence type="ECO:0000313" key="1">
    <source>
        <dbReference type="EMBL" id="TNV78889.1"/>
    </source>
</evidence>
<keyword evidence="2" id="KW-1185">Reference proteome</keyword>
<name>A0A8J8T1P2_HALGN</name>
<accession>A0A8J8T1P2</accession>
<reference evidence="1" key="1">
    <citation type="submission" date="2019-06" db="EMBL/GenBank/DDBJ databases">
        <authorList>
            <person name="Zheng W."/>
        </authorList>
    </citation>
    <scope>NUCLEOTIDE SEQUENCE</scope>
    <source>
        <strain evidence="1">QDHG01</strain>
    </source>
</reference>
<dbReference type="Proteomes" id="UP000785679">
    <property type="component" value="Unassembled WGS sequence"/>
</dbReference>
<sequence length="90" mass="10279">MRQGVFNMQNAQLLSCGNGLSANNWTQDPPLIKEEQVRRSAWRRLFRASPPGQRIFAIVLLMNWLIHREGKPAFLGLICASSQLFIINIE</sequence>
<organism evidence="1 2">
    <name type="scientific">Halteria grandinella</name>
    <dbReference type="NCBI Taxonomy" id="5974"/>
    <lineage>
        <taxon>Eukaryota</taxon>
        <taxon>Sar</taxon>
        <taxon>Alveolata</taxon>
        <taxon>Ciliophora</taxon>
        <taxon>Intramacronucleata</taxon>
        <taxon>Spirotrichea</taxon>
        <taxon>Stichotrichia</taxon>
        <taxon>Sporadotrichida</taxon>
        <taxon>Halteriidae</taxon>
        <taxon>Halteria</taxon>
    </lineage>
</organism>